<sequence length="193" mass="19280">MAEYNEWEPVLDPVNGTMQQEPRVFGHDAVAIYPGGAIHASGFTITNGGSGFDSSDVGDTIAQTGASSPSGGTNASFNITQITGDAVTGVELTSAATGGSGFTAGMVITLAAASSGGSGCQVTVSATGTNIPNTSKRGAVVYNGKSSAQDIVIITEAGNQVQFKSCQPGTVVGHKAPMLAKTLVEGTDCVAIY</sequence>
<protein>
    <submittedName>
        <fullName evidence="1">Uncharacterized protein</fullName>
    </submittedName>
</protein>
<accession>A0A218MLL2</accession>
<dbReference type="EMBL" id="KY052816">
    <property type="protein sequence ID" value="ASF00172.1"/>
    <property type="molecule type" value="Genomic_DNA"/>
</dbReference>
<name>A0A218MLL2_9VIRU</name>
<reference evidence="1" key="2">
    <citation type="journal article" date="2017" name="Nat. Commun.">
        <title>Single-virus genomics reveals hidden cosmopolitan and abundant viruses.</title>
        <authorList>
            <person name="Martinez-Hernandez F."/>
            <person name="Fornas O."/>
            <person name="Lluesma Gomez M."/>
            <person name="Bolduc B."/>
            <person name="de la Cruz Pena M.J."/>
            <person name="Martinez J.M."/>
            <person name="Anton J."/>
            <person name="Gasol J.M."/>
            <person name="Rosselli R."/>
            <person name="Rodriguez-Valera F."/>
            <person name="Sullivan M.B."/>
            <person name="Acinas S.G."/>
            <person name="Martinez-Garcia M."/>
        </authorList>
    </citation>
    <scope>NUCLEOTIDE SEQUENCE</scope>
</reference>
<proteinExistence type="predicted"/>
<organism evidence="1">
    <name type="scientific">uncultured virus</name>
    <dbReference type="NCBI Taxonomy" id="340016"/>
    <lineage>
        <taxon>Viruses</taxon>
        <taxon>environmental samples</taxon>
    </lineage>
</organism>
<reference evidence="1" key="1">
    <citation type="submission" date="2016-10" db="EMBL/GenBank/DDBJ databases">
        <authorList>
            <person name="Varghese N."/>
        </authorList>
    </citation>
    <scope>NUCLEOTIDE SEQUENCE</scope>
</reference>
<evidence type="ECO:0000313" key="1">
    <source>
        <dbReference type="EMBL" id="ASF00172.1"/>
    </source>
</evidence>